<gene>
    <name evidence="2" type="ORF">GMARGA_LOCUS27473</name>
</gene>
<organism evidence="2 3">
    <name type="scientific">Gigaspora margarita</name>
    <dbReference type="NCBI Taxonomy" id="4874"/>
    <lineage>
        <taxon>Eukaryota</taxon>
        <taxon>Fungi</taxon>
        <taxon>Fungi incertae sedis</taxon>
        <taxon>Mucoromycota</taxon>
        <taxon>Glomeromycotina</taxon>
        <taxon>Glomeromycetes</taxon>
        <taxon>Diversisporales</taxon>
        <taxon>Gigasporaceae</taxon>
        <taxon>Gigaspora</taxon>
    </lineage>
</organism>
<evidence type="ECO:0000313" key="3">
    <source>
        <dbReference type="Proteomes" id="UP000789901"/>
    </source>
</evidence>
<sequence length="90" mass="10827">AQRFDNRKFITCAIQDKYRVTKTEKNKGPISRATISIKQHEDTLTQLERQISLEEHQLELEERKEKLREKKLINYKKAHELDIEKELGYD</sequence>
<feature type="non-terminal residue" evidence="2">
    <location>
        <position position="1"/>
    </location>
</feature>
<proteinExistence type="predicted"/>
<protein>
    <submittedName>
        <fullName evidence="2">9804_t:CDS:1</fullName>
    </submittedName>
</protein>
<keyword evidence="1" id="KW-0175">Coiled coil</keyword>
<feature type="coiled-coil region" evidence="1">
    <location>
        <begin position="30"/>
        <end position="73"/>
    </location>
</feature>
<dbReference type="Proteomes" id="UP000789901">
    <property type="component" value="Unassembled WGS sequence"/>
</dbReference>
<dbReference type="EMBL" id="CAJVQB010033642">
    <property type="protein sequence ID" value="CAG8820067.1"/>
    <property type="molecule type" value="Genomic_DNA"/>
</dbReference>
<evidence type="ECO:0000313" key="2">
    <source>
        <dbReference type="EMBL" id="CAG8820067.1"/>
    </source>
</evidence>
<reference evidence="2 3" key="1">
    <citation type="submission" date="2021-06" db="EMBL/GenBank/DDBJ databases">
        <authorList>
            <person name="Kallberg Y."/>
            <person name="Tangrot J."/>
            <person name="Rosling A."/>
        </authorList>
    </citation>
    <scope>NUCLEOTIDE SEQUENCE [LARGE SCALE GENOMIC DNA]</scope>
    <source>
        <strain evidence="2 3">120-4 pot B 10/14</strain>
    </source>
</reference>
<evidence type="ECO:0000256" key="1">
    <source>
        <dbReference type="SAM" id="Coils"/>
    </source>
</evidence>
<keyword evidence="3" id="KW-1185">Reference proteome</keyword>
<accession>A0ABN7W781</accession>
<name>A0ABN7W781_GIGMA</name>
<feature type="non-terminal residue" evidence="2">
    <location>
        <position position="90"/>
    </location>
</feature>
<comment type="caution">
    <text evidence="2">The sequence shown here is derived from an EMBL/GenBank/DDBJ whole genome shotgun (WGS) entry which is preliminary data.</text>
</comment>